<reference evidence="1 2" key="1">
    <citation type="submission" date="2016-03" db="EMBL/GenBank/DDBJ databases">
        <title>Pediococcus and Lactobacillus from brewery environment - whole genome sequencing and assembly.</title>
        <authorList>
            <person name="Behr J."/>
            <person name="Geissler A.J."/>
            <person name="Vogel R.F."/>
        </authorList>
    </citation>
    <scope>NUCLEOTIDE SEQUENCE [LARGE SCALE GENOMIC DNA]</scope>
    <source>
        <strain evidence="1 2">TMW 1.1995</strain>
    </source>
</reference>
<dbReference type="AlphaFoldDB" id="A0A1B2IWR7"/>
<keyword evidence="2" id="KW-1185">Reference proteome</keyword>
<dbReference type="InterPro" id="IPR005361">
    <property type="entry name" value="UPF0158"/>
</dbReference>
<protein>
    <submittedName>
        <fullName evidence="1">Uncharacterized protein</fullName>
    </submittedName>
</protein>
<dbReference type="STRING" id="240427.AYR62_13615"/>
<name>A0A1B2IWR7_9LACO</name>
<sequence length="135" mass="15677">MKVKLDAVLEALTFASDDGSYYYNTKTGEIQYASSEFDGDLEYEELDENPDQYIELPGPFDIDDYSIMRDFINSLPAGDQQTDLANSIRGRGAFRSFRATLDRFGITDKWYTFKDDAYRQIAIDWCNDNHIEYEE</sequence>
<organism evidence="1 2">
    <name type="scientific">Secundilactobacillus paracollinoides</name>
    <dbReference type="NCBI Taxonomy" id="240427"/>
    <lineage>
        <taxon>Bacteria</taxon>
        <taxon>Bacillati</taxon>
        <taxon>Bacillota</taxon>
        <taxon>Bacilli</taxon>
        <taxon>Lactobacillales</taxon>
        <taxon>Lactobacillaceae</taxon>
        <taxon>Secundilactobacillus</taxon>
    </lineage>
</organism>
<dbReference type="Proteomes" id="UP000093267">
    <property type="component" value="Chromosome"/>
</dbReference>
<dbReference type="OrthoDB" id="48384at2"/>
<accession>A0A1B2IWR7</accession>
<evidence type="ECO:0000313" key="1">
    <source>
        <dbReference type="EMBL" id="ANZ66483.1"/>
    </source>
</evidence>
<dbReference type="RefSeq" id="WP_054712109.1">
    <property type="nucleotide sequence ID" value="NZ_CP014912.1"/>
</dbReference>
<proteinExistence type="predicted"/>
<gene>
    <name evidence="1" type="ORF">AYR63_04595</name>
</gene>
<evidence type="ECO:0000313" key="2">
    <source>
        <dbReference type="Proteomes" id="UP000093267"/>
    </source>
</evidence>
<dbReference type="KEGG" id="lpd:AYR62_13615"/>
<dbReference type="EMBL" id="CP014924">
    <property type="protein sequence ID" value="ANZ66483.1"/>
    <property type="molecule type" value="Genomic_DNA"/>
</dbReference>
<dbReference type="Pfam" id="PF03682">
    <property type="entry name" value="UPF0158"/>
    <property type="match status" value="1"/>
</dbReference>